<name>A0A150XEU4_9BACT</name>
<dbReference type="Proteomes" id="UP000075606">
    <property type="component" value="Unassembled WGS sequence"/>
</dbReference>
<gene>
    <name evidence="1" type="ORF">AWW68_00190</name>
</gene>
<protein>
    <submittedName>
        <fullName evidence="1">Uncharacterized protein</fullName>
    </submittedName>
</protein>
<evidence type="ECO:0000313" key="2">
    <source>
        <dbReference type="Proteomes" id="UP000075606"/>
    </source>
</evidence>
<reference evidence="1 2" key="1">
    <citation type="submission" date="2016-01" db="EMBL/GenBank/DDBJ databases">
        <title>Genome sequencing of Roseivirga spongicola UST030701-084.</title>
        <authorList>
            <person name="Selvaratnam C."/>
            <person name="Thevarajoo S."/>
            <person name="Goh K.M."/>
            <person name="Ee R."/>
            <person name="Chan K.-G."/>
            <person name="Chong C.S."/>
        </authorList>
    </citation>
    <scope>NUCLEOTIDE SEQUENCE [LARGE SCALE GENOMIC DNA]</scope>
    <source>
        <strain evidence="1 2">UST030701-084</strain>
    </source>
</reference>
<proteinExistence type="predicted"/>
<evidence type="ECO:0000313" key="1">
    <source>
        <dbReference type="EMBL" id="KYG77223.1"/>
    </source>
</evidence>
<sequence length="118" mass="13458">MSKKFSGKVLSLVQLFEKKYPEQNTQELVEMIDLLEEYSWDVEATHLIIKLGTAKPPFDLNDEIYLNKILSEFHKSSKPMVDNQKLDSILGLSKSSLVDIDSEKIGSIVSDLKHLSFE</sequence>
<accession>A0A150XEU4</accession>
<dbReference type="RefSeq" id="WP_068215360.1">
    <property type="nucleotide sequence ID" value="NZ_CP139724.1"/>
</dbReference>
<keyword evidence="2" id="KW-1185">Reference proteome</keyword>
<dbReference type="EMBL" id="LRPC01000001">
    <property type="protein sequence ID" value="KYG77223.1"/>
    <property type="molecule type" value="Genomic_DNA"/>
</dbReference>
<dbReference type="AlphaFoldDB" id="A0A150XEU4"/>
<comment type="caution">
    <text evidence="1">The sequence shown here is derived from an EMBL/GenBank/DDBJ whole genome shotgun (WGS) entry which is preliminary data.</text>
</comment>
<organism evidence="1 2">
    <name type="scientific">Roseivirga spongicola</name>
    <dbReference type="NCBI Taxonomy" id="333140"/>
    <lineage>
        <taxon>Bacteria</taxon>
        <taxon>Pseudomonadati</taxon>
        <taxon>Bacteroidota</taxon>
        <taxon>Cytophagia</taxon>
        <taxon>Cytophagales</taxon>
        <taxon>Roseivirgaceae</taxon>
        <taxon>Roseivirga</taxon>
    </lineage>
</organism>